<organism evidence="1 2">
    <name type="scientific">Anoxybacterium hadale</name>
    <dbReference type="NCBI Taxonomy" id="3408580"/>
    <lineage>
        <taxon>Bacteria</taxon>
        <taxon>Bacillati</taxon>
        <taxon>Bacillota</taxon>
        <taxon>Clostridia</taxon>
        <taxon>Peptostreptococcales</taxon>
        <taxon>Anaerovoracaceae</taxon>
        <taxon>Anoxybacterium</taxon>
    </lineage>
</organism>
<evidence type="ECO:0000313" key="1">
    <source>
        <dbReference type="EMBL" id="QOX65042.1"/>
    </source>
</evidence>
<keyword evidence="2" id="KW-1185">Reference proteome</keyword>
<name>A0ACD1AER3_9FIRM</name>
<reference evidence="1" key="1">
    <citation type="submission" date="2019-08" db="EMBL/GenBank/DDBJ databases">
        <title>Genome sequence of Clostridiales bacterium MT110.</title>
        <authorList>
            <person name="Cao J."/>
        </authorList>
    </citation>
    <scope>NUCLEOTIDE SEQUENCE</scope>
    <source>
        <strain evidence="1">MT110</strain>
    </source>
</reference>
<sequence>MYQAEEIRKQWLDQKDLDELLRKELIEIEDQEELHDRFYRDLEFGTGGLRGILGAGTNRMNIYTVRKATQGFADYINLHYKPGGDSCKGDIPTVAIAYDSRIKSDLFAAEAACVLAANGIKTYVYPELMPTPALSFAVRHYGCCAGIMVTASHNPSKYNGYKVYGSDGCQLTLEAASEVLSLIEKVDLFKDVKTHSGGFTLEHGIIKVSAVDASLQELVQTIPTTVTEAFLAAVKNESTGMDCSDLSVVYTPLNGTGNRPVKKIMKMIGVKKVSTVREQEMPDGNFPTCPYPNPEKKEALALGIALCQKLSQEGNPPDLLLATDPDCDRVGIAVRHKNLETGTVDYQLISGNETGVLLLDYICHRRGKANMDKLAGKENPAREFPRPMPKDPIAIKTIVTTKMAEKIAKFYGVEMIDVLTGFKFIGEQIGILEENGEEHRYIFGFEESYGYLAGAYVRDKDAVNASMLICEMTAYYKKLGKTLVDRLKELYEKYGYYRNDLMEFTFEGSAGMEKMNSIMEGFRKEAPAKFIGKKVTEIADYKLSVRRVLGGGSCDLSVGSKPIRLPKSDVLEYILEDGSSIIVRPSGTEPKLKIYLSAKGSSNQNSLEIIEALRTEMAQIG</sequence>
<dbReference type="EMBL" id="CP042469">
    <property type="protein sequence ID" value="QOX65042.1"/>
    <property type="molecule type" value="Genomic_DNA"/>
</dbReference>
<proteinExistence type="predicted"/>
<dbReference type="Proteomes" id="UP000594014">
    <property type="component" value="Chromosome"/>
</dbReference>
<protein>
    <submittedName>
        <fullName evidence="1">Phospho-sugar mutase</fullName>
    </submittedName>
</protein>
<gene>
    <name evidence="1" type="ORF">FRZ06_17680</name>
</gene>
<evidence type="ECO:0000313" key="2">
    <source>
        <dbReference type="Proteomes" id="UP000594014"/>
    </source>
</evidence>
<accession>A0ACD1AER3</accession>